<dbReference type="Proteomes" id="UP001153954">
    <property type="component" value="Unassembled WGS sequence"/>
</dbReference>
<dbReference type="AlphaFoldDB" id="A0AAU9V3L6"/>
<keyword evidence="1" id="KW-0732">Signal</keyword>
<dbReference type="GO" id="GO:0016020">
    <property type="term" value="C:membrane"/>
    <property type="evidence" value="ECO:0007669"/>
    <property type="project" value="TreeGrafter"/>
</dbReference>
<dbReference type="InterPro" id="IPR045357">
    <property type="entry name" value="Aminopeptidase_N-like_N"/>
</dbReference>
<dbReference type="GO" id="GO:0006508">
    <property type="term" value="P:proteolysis"/>
    <property type="evidence" value="ECO:0007669"/>
    <property type="project" value="InterPro"/>
</dbReference>
<organism evidence="3 4">
    <name type="scientific">Euphydryas editha</name>
    <name type="common">Edith's checkerspot</name>
    <dbReference type="NCBI Taxonomy" id="104508"/>
    <lineage>
        <taxon>Eukaryota</taxon>
        <taxon>Metazoa</taxon>
        <taxon>Ecdysozoa</taxon>
        <taxon>Arthropoda</taxon>
        <taxon>Hexapoda</taxon>
        <taxon>Insecta</taxon>
        <taxon>Pterygota</taxon>
        <taxon>Neoptera</taxon>
        <taxon>Endopterygota</taxon>
        <taxon>Lepidoptera</taxon>
        <taxon>Glossata</taxon>
        <taxon>Ditrysia</taxon>
        <taxon>Papilionoidea</taxon>
        <taxon>Nymphalidae</taxon>
        <taxon>Nymphalinae</taxon>
        <taxon>Euphydryas</taxon>
    </lineage>
</organism>
<feature type="chain" id="PRO_5043358968" description="Aminopeptidase N-like N-terminal domain-containing protein" evidence="1">
    <location>
        <begin position="25"/>
        <end position="247"/>
    </location>
</feature>
<feature type="domain" description="Aminopeptidase N-like N-terminal" evidence="2">
    <location>
        <begin position="36"/>
        <end position="229"/>
    </location>
</feature>
<proteinExistence type="predicted"/>
<reference evidence="3" key="1">
    <citation type="submission" date="2022-03" db="EMBL/GenBank/DDBJ databases">
        <authorList>
            <person name="Tunstrom K."/>
        </authorList>
    </citation>
    <scope>NUCLEOTIDE SEQUENCE</scope>
</reference>
<dbReference type="FunFam" id="2.60.40.1730:FF:000013">
    <property type="entry name" value="Aminopeptidase"/>
    <property type="match status" value="1"/>
</dbReference>
<keyword evidence="4" id="KW-1185">Reference proteome</keyword>
<dbReference type="InterPro" id="IPR042097">
    <property type="entry name" value="Aminopeptidase_N-like_N_sf"/>
</dbReference>
<dbReference type="InterPro" id="IPR001930">
    <property type="entry name" value="Peptidase_M1"/>
</dbReference>
<dbReference type="SUPFAM" id="SSF63737">
    <property type="entry name" value="Leukotriene A4 hydrolase N-terminal domain"/>
    <property type="match status" value="1"/>
</dbReference>
<dbReference type="Pfam" id="PF17900">
    <property type="entry name" value="Peptidase_M1_N"/>
    <property type="match status" value="1"/>
</dbReference>
<gene>
    <name evidence="3" type="ORF">EEDITHA_LOCUS20082</name>
</gene>
<dbReference type="GO" id="GO:0043171">
    <property type="term" value="P:peptide catabolic process"/>
    <property type="evidence" value="ECO:0007669"/>
    <property type="project" value="TreeGrafter"/>
</dbReference>
<dbReference type="GO" id="GO:0008270">
    <property type="term" value="F:zinc ion binding"/>
    <property type="evidence" value="ECO:0007669"/>
    <property type="project" value="TreeGrafter"/>
</dbReference>
<dbReference type="GO" id="GO:0042277">
    <property type="term" value="F:peptide binding"/>
    <property type="evidence" value="ECO:0007669"/>
    <property type="project" value="TreeGrafter"/>
</dbReference>
<dbReference type="PRINTS" id="PR00756">
    <property type="entry name" value="ALADIPTASE"/>
</dbReference>
<dbReference type="GO" id="GO:0005737">
    <property type="term" value="C:cytoplasm"/>
    <property type="evidence" value="ECO:0007669"/>
    <property type="project" value="TreeGrafter"/>
</dbReference>
<evidence type="ECO:0000313" key="4">
    <source>
        <dbReference type="Proteomes" id="UP001153954"/>
    </source>
</evidence>
<evidence type="ECO:0000313" key="3">
    <source>
        <dbReference type="EMBL" id="CAH2105882.1"/>
    </source>
</evidence>
<dbReference type="InterPro" id="IPR050344">
    <property type="entry name" value="Peptidase_M1_aminopeptidases"/>
</dbReference>
<comment type="caution">
    <text evidence="3">The sequence shown here is derived from an EMBL/GenBank/DDBJ whole genome shotgun (WGS) entry which is preliminary data.</text>
</comment>
<evidence type="ECO:0000259" key="2">
    <source>
        <dbReference type="Pfam" id="PF17900"/>
    </source>
</evidence>
<protein>
    <recommendedName>
        <fullName evidence="2">Aminopeptidase N-like N-terminal domain-containing protein</fullName>
    </recommendedName>
</protein>
<evidence type="ECO:0000256" key="1">
    <source>
        <dbReference type="SAM" id="SignalP"/>
    </source>
</evidence>
<dbReference type="GO" id="GO:0070006">
    <property type="term" value="F:metalloaminopeptidase activity"/>
    <property type="evidence" value="ECO:0007669"/>
    <property type="project" value="TreeGrafter"/>
</dbReference>
<name>A0AAU9V3L6_EUPED</name>
<dbReference type="GO" id="GO:0005615">
    <property type="term" value="C:extracellular space"/>
    <property type="evidence" value="ECO:0007669"/>
    <property type="project" value="TreeGrafter"/>
</dbReference>
<accession>A0AAU9V3L6</accession>
<dbReference type="EMBL" id="CAKOGL010000028">
    <property type="protein sequence ID" value="CAH2105882.1"/>
    <property type="molecule type" value="Genomic_DNA"/>
</dbReference>
<dbReference type="Gene3D" id="2.60.40.1730">
    <property type="entry name" value="tricorn interacting facor f3 domain"/>
    <property type="match status" value="1"/>
</dbReference>
<feature type="signal peptide" evidence="1">
    <location>
        <begin position="1"/>
        <end position="24"/>
    </location>
</feature>
<dbReference type="PANTHER" id="PTHR11533">
    <property type="entry name" value="PROTEASE M1 ZINC METALLOPROTEASE"/>
    <property type="match status" value="1"/>
</dbReference>
<dbReference type="PANTHER" id="PTHR11533:SF290">
    <property type="entry name" value="AMINOPEPTIDASE"/>
    <property type="match status" value="1"/>
</dbReference>
<sequence length="247" mass="28056">MTTDMLRQFLIPALFCAFVGSVYSDTNYRLNTTIIPSAYSILITPYFDTGDNRAFTFDGEVTITFTPGSDINSIKLHSQDLIYTAADIYLTTGSSSVRLHFDNPLQFDEKYTFAIINLQNKMTSGRRYVLTIHYQGSIRTDLNGFYRNYYIQNGVKKLLGATQLEPSFARMVFPCFDEPALKAIFTLTIDRPQSYKPTLANMKLESSVTLENGYVRETFYPTPIMSTYLVAFLVSDFESGNSLTEMK</sequence>